<keyword evidence="12" id="KW-1185">Reference proteome</keyword>
<comment type="similarity">
    <text evidence="3">Belongs to the aldolase class II family. AraD/FucA subfamily.</text>
</comment>
<dbReference type="GO" id="GO:0005829">
    <property type="term" value="C:cytosol"/>
    <property type="evidence" value="ECO:0007669"/>
    <property type="project" value="TreeGrafter"/>
</dbReference>
<evidence type="ECO:0000256" key="2">
    <source>
        <dbReference type="ARBA" id="ARBA00001947"/>
    </source>
</evidence>
<dbReference type="AlphaFoldDB" id="A0A5B9Y7C6"/>
<dbReference type="NCBIfam" id="NF006047">
    <property type="entry name" value="PRK08193.1"/>
    <property type="match status" value="1"/>
</dbReference>
<protein>
    <recommendedName>
        <fullName evidence="4">L-ribulose-5-phosphate 4-epimerase</fullName>
        <ecNumber evidence="4">5.1.3.4</ecNumber>
    </recommendedName>
    <alternativeName>
        <fullName evidence="9">Phosphoribulose isomerase</fullName>
    </alternativeName>
</protein>
<keyword evidence="6" id="KW-0862">Zinc</keyword>
<evidence type="ECO:0000256" key="4">
    <source>
        <dbReference type="ARBA" id="ARBA00013186"/>
    </source>
</evidence>
<evidence type="ECO:0000256" key="9">
    <source>
        <dbReference type="ARBA" id="ARBA00032206"/>
    </source>
</evidence>
<reference evidence="11 12" key="1">
    <citation type="submission" date="2019-08" db="EMBL/GenBank/DDBJ databases">
        <title>Complete genome sequence of Spiroplasma chinense CCH (DSM 19755).</title>
        <authorList>
            <person name="Shen H.-Y."/>
            <person name="Lin Y.-C."/>
            <person name="Chou L."/>
            <person name="Kuo C.-H."/>
        </authorList>
    </citation>
    <scope>NUCLEOTIDE SEQUENCE [LARGE SCALE GENOMIC DNA]</scope>
    <source>
        <strain evidence="11 12">CCH</strain>
    </source>
</reference>
<evidence type="ECO:0000256" key="6">
    <source>
        <dbReference type="ARBA" id="ARBA00022833"/>
    </source>
</evidence>
<evidence type="ECO:0000256" key="3">
    <source>
        <dbReference type="ARBA" id="ARBA00010037"/>
    </source>
</evidence>
<evidence type="ECO:0000256" key="1">
    <source>
        <dbReference type="ARBA" id="ARBA00001726"/>
    </source>
</evidence>
<gene>
    <name evidence="11" type="primary">araD</name>
    <name evidence="11" type="ORF">SCHIN_v1c08070</name>
</gene>
<dbReference type="GO" id="GO:0008742">
    <property type="term" value="F:L-ribulose-phosphate 4-epimerase activity"/>
    <property type="evidence" value="ECO:0007669"/>
    <property type="project" value="UniProtKB-EC"/>
</dbReference>
<organism evidence="11 12">
    <name type="scientific">Spiroplasma chinense</name>
    <dbReference type="NCBI Taxonomy" id="216932"/>
    <lineage>
        <taxon>Bacteria</taxon>
        <taxon>Bacillati</taxon>
        <taxon>Mycoplasmatota</taxon>
        <taxon>Mollicutes</taxon>
        <taxon>Entomoplasmatales</taxon>
        <taxon>Spiroplasmataceae</taxon>
        <taxon>Spiroplasma</taxon>
    </lineage>
</organism>
<proteinExistence type="inferred from homology"/>
<dbReference type="RefSeq" id="WP_166508374.1">
    <property type="nucleotide sequence ID" value="NZ_CP043026.1"/>
</dbReference>
<dbReference type="KEGG" id="schi:SCHIN_v1c08070"/>
<dbReference type="InterPro" id="IPR036409">
    <property type="entry name" value="Aldolase_II/adducin_N_sf"/>
</dbReference>
<evidence type="ECO:0000259" key="10">
    <source>
        <dbReference type="SMART" id="SM01007"/>
    </source>
</evidence>
<dbReference type="Proteomes" id="UP000323144">
    <property type="component" value="Chromosome"/>
</dbReference>
<comment type="cofactor">
    <cofactor evidence="2">
        <name>Zn(2+)</name>
        <dbReference type="ChEBI" id="CHEBI:29105"/>
    </cofactor>
</comment>
<dbReference type="PANTHER" id="PTHR22789">
    <property type="entry name" value="FUCULOSE PHOSPHATE ALDOLASE"/>
    <property type="match status" value="1"/>
</dbReference>
<dbReference type="FunFam" id="3.40.225.10:FF:000001">
    <property type="entry name" value="L-ribulose-5-phosphate 4-epimerase UlaF"/>
    <property type="match status" value="1"/>
</dbReference>
<feature type="domain" description="Class II aldolase/adducin N-terminal" evidence="10">
    <location>
        <begin position="7"/>
        <end position="197"/>
    </location>
</feature>
<dbReference type="InterPro" id="IPR001303">
    <property type="entry name" value="Aldolase_II/adducin_N"/>
</dbReference>
<evidence type="ECO:0000313" key="12">
    <source>
        <dbReference type="Proteomes" id="UP000323144"/>
    </source>
</evidence>
<keyword evidence="5" id="KW-0479">Metal-binding</keyword>
<dbReference type="GO" id="GO:0046872">
    <property type="term" value="F:metal ion binding"/>
    <property type="evidence" value="ECO:0007669"/>
    <property type="project" value="UniProtKB-KW"/>
</dbReference>
<dbReference type="EMBL" id="CP043026">
    <property type="protein sequence ID" value="QEH62002.1"/>
    <property type="molecule type" value="Genomic_DNA"/>
</dbReference>
<dbReference type="InterPro" id="IPR050197">
    <property type="entry name" value="Aldolase_class_II_sugar_metab"/>
</dbReference>
<dbReference type="GO" id="GO:0016832">
    <property type="term" value="F:aldehyde-lyase activity"/>
    <property type="evidence" value="ECO:0007669"/>
    <property type="project" value="TreeGrafter"/>
</dbReference>
<dbReference type="GO" id="GO:0019323">
    <property type="term" value="P:pentose catabolic process"/>
    <property type="evidence" value="ECO:0007669"/>
    <property type="project" value="TreeGrafter"/>
</dbReference>
<dbReference type="Pfam" id="PF00596">
    <property type="entry name" value="Aldolase_II"/>
    <property type="match status" value="1"/>
</dbReference>
<accession>A0A5B9Y7C6</accession>
<evidence type="ECO:0000256" key="7">
    <source>
        <dbReference type="ARBA" id="ARBA00023235"/>
    </source>
</evidence>
<evidence type="ECO:0000256" key="8">
    <source>
        <dbReference type="ARBA" id="ARBA00023277"/>
    </source>
</evidence>
<evidence type="ECO:0000313" key="11">
    <source>
        <dbReference type="EMBL" id="QEH62002.1"/>
    </source>
</evidence>
<dbReference type="SMART" id="SM01007">
    <property type="entry name" value="Aldolase_II"/>
    <property type="match status" value="1"/>
</dbReference>
<comment type="catalytic activity">
    <reaction evidence="1">
        <text>L-ribulose 5-phosphate = D-xylulose 5-phosphate</text>
        <dbReference type="Rhea" id="RHEA:22368"/>
        <dbReference type="ChEBI" id="CHEBI:57737"/>
        <dbReference type="ChEBI" id="CHEBI:58226"/>
        <dbReference type="EC" id="5.1.3.4"/>
    </reaction>
</comment>
<dbReference type="EC" id="5.1.3.4" evidence="4"/>
<name>A0A5B9Y7C6_9MOLU</name>
<keyword evidence="7" id="KW-0413">Isomerase</keyword>
<keyword evidence="8" id="KW-0119">Carbohydrate metabolism</keyword>
<evidence type="ECO:0000256" key="5">
    <source>
        <dbReference type="ARBA" id="ARBA00022723"/>
    </source>
</evidence>
<dbReference type="Gene3D" id="3.40.225.10">
    <property type="entry name" value="Class II aldolase/adducin N-terminal domain"/>
    <property type="match status" value="1"/>
</dbReference>
<sequence>MLEELKKEVYEANMLLEKYELVTFTWGNVSGIDWDKKLMVIKPSGVSYDKLKPEDMVVMDLDYNVVEGTLNPSTDAPTHIYLYNKFPNLKGICHTHSLYATSWCQAGKDIPIQGTTHADNFYGDIPCTEHLDVKKIKNSYEYETGVIIAEKFEKNNIKVEDMPAVLVNNHGPFTFSNSPKKAVEIAKILEVVAQMTLNSYMLSKQENNLTQELMDKHYFRKHGKDSYYGQK</sequence>
<dbReference type="SUPFAM" id="SSF53639">
    <property type="entry name" value="AraD/HMP-PK domain-like"/>
    <property type="match status" value="1"/>
</dbReference>
<dbReference type="PANTHER" id="PTHR22789:SF8">
    <property type="entry name" value="L-RIBULOSE-5-PHOSPHATE 4-EPIMERASE SGBE"/>
    <property type="match status" value="1"/>
</dbReference>